<evidence type="ECO:0000313" key="6">
    <source>
        <dbReference type="Proteomes" id="UP000198688"/>
    </source>
</evidence>
<dbReference type="STRING" id="113562.SAMN04489716_0338"/>
<proteinExistence type="predicted"/>
<evidence type="ECO:0000313" key="5">
    <source>
        <dbReference type="EMBL" id="SDS24264.1"/>
    </source>
</evidence>
<evidence type="ECO:0000256" key="3">
    <source>
        <dbReference type="SAM" id="SignalP"/>
    </source>
</evidence>
<gene>
    <name evidence="5" type="ORF">SAMN04489716_0338</name>
</gene>
<feature type="region of interest" description="Disordered" evidence="1">
    <location>
        <begin position="226"/>
        <end position="267"/>
    </location>
</feature>
<name>A0A1H1QLF1_9ACTN</name>
<evidence type="ECO:0000256" key="1">
    <source>
        <dbReference type="SAM" id="MobiDB-lite"/>
    </source>
</evidence>
<feature type="chain" id="PRO_5009257866" evidence="3">
    <location>
        <begin position="26"/>
        <end position="267"/>
    </location>
</feature>
<evidence type="ECO:0000256" key="2">
    <source>
        <dbReference type="SAM" id="Phobius"/>
    </source>
</evidence>
<sequence>MARRAGVMTAVTAVGVLSAAAPAMADVTVSPASAPQGSGASLDFHVTNEGTAPITEVTLRIPADTPVAEVYPLSIDDWAPKITYQKLQVPLNTIHGGTPVTEAASAITWIGVNGTTIAPGQSADLRAALGPLPTLSTMRLTVETKYADGSAGPVMPATMTLTPSDGTTPVSHHGGTAETTVSAEDLAFAAILAEAEKGPSWMAVSGWIVAVLALLGAGWAVLRGRHRAEEEPGEPDDKPAGDDPVADDESDKEPVGAGTGSKWAFKG</sequence>
<keyword evidence="3" id="KW-0732">Signal</keyword>
<evidence type="ECO:0000259" key="4">
    <source>
        <dbReference type="Pfam" id="PF07987"/>
    </source>
</evidence>
<dbReference type="InterPro" id="IPR012533">
    <property type="entry name" value="YcnI-copper_dom"/>
</dbReference>
<protein>
    <submittedName>
        <fullName evidence="5">Domain of unkown function</fullName>
    </submittedName>
</protein>
<organism evidence="5 6">
    <name type="scientific">Actinoplanes derwentensis</name>
    <dbReference type="NCBI Taxonomy" id="113562"/>
    <lineage>
        <taxon>Bacteria</taxon>
        <taxon>Bacillati</taxon>
        <taxon>Actinomycetota</taxon>
        <taxon>Actinomycetes</taxon>
        <taxon>Micromonosporales</taxon>
        <taxon>Micromonosporaceae</taxon>
        <taxon>Actinoplanes</taxon>
    </lineage>
</organism>
<feature type="compositionally biased region" description="Basic and acidic residues" evidence="1">
    <location>
        <begin position="227"/>
        <end position="241"/>
    </location>
</feature>
<keyword evidence="2" id="KW-0812">Transmembrane</keyword>
<keyword evidence="2" id="KW-0472">Membrane</keyword>
<feature type="transmembrane region" description="Helical" evidence="2">
    <location>
        <begin position="201"/>
        <end position="222"/>
    </location>
</feature>
<keyword evidence="6" id="KW-1185">Reference proteome</keyword>
<dbReference type="Proteomes" id="UP000198688">
    <property type="component" value="Chromosome I"/>
</dbReference>
<reference evidence="5 6" key="1">
    <citation type="submission" date="2016-10" db="EMBL/GenBank/DDBJ databases">
        <authorList>
            <person name="de Groot N.N."/>
        </authorList>
    </citation>
    <scope>NUCLEOTIDE SEQUENCE [LARGE SCALE GENOMIC DNA]</scope>
    <source>
        <strain evidence="5 6">DSM 43941</strain>
    </source>
</reference>
<keyword evidence="2" id="KW-1133">Transmembrane helix</keyword>
<dbReference type="EMBL" id="LT629758">
    <property type="protein sequence ID" value="SDS24264.1"/>
    <property type="molecule type" value="Genomic_DNA"/>
</dbReference>
<accession>A0A1H1QLF1</accession>
<feature type="signal peptide" evidence="3">
    <location>
        <begin position="1"/>
        <end position="25"/>
    </location>
</feature>
<dbReference type="AlphaFoldDB" id="A0A1H1QLF1"/>
<feature type="domain" description="YncI copper-binding" evidence="4">
    <location>
        <begin position="27"/>
        <end position="150"/>
    </location>
</feature>
<dbReference type="Gene3D" id="2.60.40.2230">
    <property type="entry name" value="Uncharacterised protein YcnI-like PF07987, DUF1775"/>
    <property type="match status" value="1"/>
</dbReference>
<dbReference type="Pfam" id="PF07987">
    <property type="entry name" value="DUF1775"/>
    <property type="match status" value="1"/>
</dbReference>
<dbReference type="InterPro" id="IPR038507">
    <property type="entry name" value="YcnI-like_sf"/>
</dbReference>